<dbReference type="EMBL" id="QOCE01000024">
    <property type="protein sequence ID" value="RBW56907.1"/>
    <property type="molecule type" value="Genomic_DNA"/>
</dbReference>
<evidence type="ECO:0000256" key="1">
    <source>
        <dbReference type="SAM" id="Phobius"/>
    </source>
</evidence>
<organism evidence="2 3">
    <name type="scientific">Phaeobacter gallaeciensis</name>
    <dbReference type="NCBI Taxonomy" id="60890"/>
    <lineage>
        <taxon>Bacteria</taxon>
        <taxon>Pseudomonadati</taxon>
        <taxon>Pseudomonadota</taxon>
        <taxon>Alphaproteobacteria</taxon>
        <taxon>Rhodobacterales</taxon>
        <taxon>Roseobacteraceae</taxon>
        <taxon>Phaeobacter</taxon>
    </lineage>
</organism>
<gene>
    <name evidence="2" type="ORF">DS909_08630</name>
</gene>
<dbReference type="OrthoDB" id="7873462at2"/>
<sequence length="67" mass="7196">MTNSRLRIAGIIVLVLAGLSWLAETTFYGGIDPNAVLQESFFLPLTFILAAIGIVLLGISLVLKPRP</sequence>
<evidence type="ECO:0000313" key="2">
    <source>
        <dbReference type="EMBL" id="RBW56907.1"/>
    </source>
</evidence>
<dbReference type="AlphaFoldDB" id="A0A366X1U1"/>
<comment type="caution">
    <text evidence="2">The sequence shown here is derived from an EMBL/GenBank/DDBJ whole genome shotgun (WGS) entry which is preliminary data.</text>
</comment>
<keyword evidence="1" id="KW-1133">Transmembrane helix</keyword>
<proteinExistence type="predicted"/>
<reference evidence="2 3" key="1">
    <citation type="submission" date="2018-07" db="EMBL/GenBank/DDBJ databases">
        <title>Modular assembly of carbohydrate-degrading microbial communities in the ocean.</title>
        <authorList>
            <person name="Enke T.N."/>
            <person name="Datta M.S."/>
            <person name="Schwartzman J.A."/>
            <person name="Cermak N."/>
            <person name="Schmitz D.A."/>
            <person name="Barrere J."/>
            <person name="Cordero O.X."/>
        </authorList>
    </citation>
    <scope>NUCLEOTIDE SEQUENCE [LARGE SCALE GENOMIC DNA]</scope>
    <source>
        <strain evidence="2 3">C3M10</strain>
    </source>
</reference>
<protein>
    <recommendedName>
        <fullName evidence="4">DUF3955 domain-containing protein</fullName>
    </recommendedName>
</protein>
<dbReference type="RefSeq" id="WP_113823046.1">
    <property type="nucleotide sequence ID" value="NZ_QOCE01000024.1"/>
</dbReference>
<accession>A0A366X1U1</accession>
<feature type="transmembrane region" description="Helical" evidence="1">
    <location>
        <begin position="41"/>
        <end position="63"/>
    </location>
</feature>
<keyword evidence="1" id="KW-0812">Transmembrane</keyword>
<evidence type="ECO:0000313" key="3">
    <source>
        <dbReference type="Proteomes" id="UP000252706"/>
    </source>
</evidence>
<dbReference type="Proteomes" id="UP000252706">
    <property type="component" value="Unassembled WGS sequence"/>
</dbReference>
<keyword evidence="1" id="KW-0472">Membrane</keyword>
<name>A0A366X1U1_9RHOB</name>
<evidence type="ECO:0008006" key="4">
    <source>
        <dbReference type="Google" id="ProtNLM"/>
    </source>
</evidence>